<dbReference type="AlphaFoldDB" id="A0A450SW83"/>
<feature type="transmembrane region" description="Helical" evidence="1">
    <location>
        <begin position="65"/>
        <end position="87"/>
    </location>
</feature>
<gene>
    <name evidence="2" type="ORF">BECKDK2373B_GA0170837_107219</name>
</gene>
<protein>
    <submittedName>
        <fullName evidence="2">Transmembrane protein (PGPGW)</fullName>
    </submittedName>
</protein>
<dbReference type="Pfam" id="PF09656">
    <property type="entry name" value="PGPGW"/>
    <property type="match status" value="1"/>
</dbReference>
<dbReference type="InterPro" id="IPR019099">
    <property type="entry name" value="Uncharacterised_PGPGW_TM"/>
</dbReference>
<keyword evidence="1" id="KW-0472">Membrane</keyword>
<evidence type="ECO:0000256" key="1">
    <source>
        <dbReference type="SAM" id="Phobius"/>
    </source>
</evidence>
<sequence>MPLLPDSVWGIPLPVLLGWTGGISVVVFLVSLIAVPLIIARMPADYFRRPENGPRPRRPDSAWRVLLRLLKNLLAAVLVIGGILMLVLPGQGLLTILIGIGISDFPGKYRLTRRLAGMRGVSAAIGWIRRKAGVAPLQLP</sequence>
<keyword evidence="1 2" id="KW-0812">Transmembrane</keyword>
<evidence type="ECO:0000313" key="2">
    <source>
        <dbReference type="EMBL" id="VFJ58298.1"/>
    </source>
</evidence>
<organism evidence="2">
    <name type="scientific">Candidatus Kentrum sp. DK</name>
    <dbReference type="NCBI Taxonomy" id="2126562"/>
    <lineage>
        <taxon>Bacteria</taxon>
        <taxon>Pseudomonadati</taxon>
        <taxon>Pseudomonadota</taxon>
        <taxon>Gammaproteobacteria</taxon>
        <taxon>Candidatus Kentrum</taxon>
    </lineage>
</organism>
<reference evidence="2" key="1">
    <citation type="submission" date="2019-02" db="EMBL/GenBank/DDBJ databases">
        <authorList>
            <person name="Gruber-Vodicka R. H."/>
            <person name="Seah K. B. B."/>
        </authorList>
    </citation>
    <scope>NUCLEOTIDE SEQUENCE</scope>
    <source>
        <strain evidence="2">BECK_DK47</strain>
    </source>
</reference>
<keyword evidence="1" id="KW-1133">Transmembrane helix</keyword>
<proteinExistence type="predicted"/>
<dbReference type="EMBL" id="CAADEX010000072">
    <property type="protein sequence ID" value="VFJ58298.1"/>
    <property type="molecule type" value="Genomic_DNA"/>
</dbReference>
<name>A0A450SW83_9GAMM</name>
<accession>A0A450SW83</accession>
<feature type="transmembrane region" description="Helical" evidence="1">
    <location>
        <begin position="16"/>
        <end position="39"/>
    </location>
</feature>